<comment type="caution">
    <text evidence="2">The sequence shown here is derived from an EMBL/GenBank/DDBJ whole genome shotgun (WGS) entry which is preliminary data.</text>
</comment>
<keyword evidence="3" id="KW-1185">Reference proteome</keyword>
<gene>
    <name evidence="2" type="ORF">GIB67_040868</name>
</gene>
<dbReference type="Proteomes" id="UP000541444">
    <property type="component" value="Unassembled WGS sequence"/>
</dbReference>
<proteinExistence type="predicted"/>
<feature type="non-terminal residue" evidence="2">
    <location>
        <position position="1"/>
    </location>
</feature>
<accession>A0A7J7L7W9</accession>
<evidence type="ECO:0000313" key="2">
    <source>
        <dbReference type="EMBL" id="KAF6138736.1"/>
    </source>
</evidence>
<evidence type="ECO:0000256" key="1">
    <source>
        <dbReference type="SAM" id="MobiDB-lite"/>
    </source>
</evidence>
<organism evidence="2 3">
    <name type="scientific">Kingdonia uniflora</name>
    <dbReference type="NCBI Taxonomy" id="39325"/>
    <lineage>
        <taxon>Eukaryota</taxon>
        <taxon>Viridiplantae</taxon>
        <taxon>Streptophyta</taxon>
        <taxon>Embryophyta</taxon>
        <taxon>Tracheophyta</taxon>
        <taxon>Spermatophyta</taxon>
        <taxon>Magnoliopsida</taxon>
        <taxon>Ranunculales</taxon>
        <taxon>Circaeasteraceae</taxon>
        <taxon>Kingdonia</taxon>
    </lineage>
</organism>
<dbReference type="AlphaFoldDB" id="A0A7J7L7W9"/>
<evidence type="ECO:0000313" key="3">
    <source>
        <dbReference type="Proteomes" id="UP000541444"/>
    </source>
</evidence>
<protein>
    <submittedName>
        <fullName evidence="2">Uncharacterized protein</fullName>
    </submittedName>
</protein>
<dbReference type="OrthoDB" id="1334205at2759"/>
<reference evidence="2 3" key="1">
    <citation type="journal article" date="2020" name="IScience">
        <title>Genome Sequencing of the Endangered Kingdonia uniflora (Circaeasteraceae, Ranunculales) Reveals Potential Mechanisms of Evolutionary Specialization.</title>
        <authorList>
            <person name="Sun Y."/>
            <person name="Deng T."/>
            <person name="Zhang A."/>
            <person name="Moore M.J."/>
            <person name="Landis J.B."/>
            <person name="Lin N."/>
            <person name="Zhang H."/>
            <person name="Zhang X."/>
            <person name="Huang J."/>
            <person name="Zhang X."/>
            <person name="Sun H."/>
            <person name="Wang H."/>
        </authorList>
    </citation>
    <scope>NUCLEOTIDE SEQUENCE [LARGE SCALE GENOMIC DNA]</scope>
    <source>
        <strain evidence="2">TB1705</strain>
        <tissue evidence="2">Leaf</tissue>
    </source>
</reference>
<dbReference type="EMBL" id="JACGCM010002554">
    <property type="protein sequence ID" value="KAF6138736.1"/>
    <property type="molecule type" value="Genomic_DNA"/>
</dbReference>
<sequence>QTQHISKAKPFSLTQNQHPNKLSLGSLLCDVRDVLLPPSKKSSTTNYGEKICKASI</sequence>
<feature type="region of interest" description="Disordered" evidence="1">
    <location>
        <begin position="1"/>
        <end position="20"/>
    </location>
</feature>
<name>A0A7J7L7W9_9MAGN</name>